<protein>
    <submittedName>
        <fullName evidence="2">F-box domain-containing protein</fullName>
    </submittedName>
</protein>
<dbReference type="WBParaSite" id="PS1159_v2.g8427.t1">
    <property type="protein sequence ID" value="PS1159_v2.g8427.t1"/>
    <property type="gene ID" value="PS1159_v2.g8427"/>
</dbReference>
<sequence length="324" mass="37658">MASLNDLPIEVKLQILSYVNVDDIPNCQQLSKTFNNLILSFPFNLQRVRCCVEAIMDNAQKLYLRIRKSGNSKFIEITEDNYEIIKRIEITNLRVNIFDETALEADAINDKALVKLVKILIESKQETMRIVTVKGLNLKDETIANKFLNLVSTDYLQELNLSGSIADYLSLKHISKMQSICQLRLDEFNNGQIEAANAIIAKFAYDMRHKPKINVPFIAEVNIADPSMILSLIQEWVCLPETPYFQIKFTNFSAEWLENFNDICDEQNIQHIFYEFSSKVNRHAHIKIKFHEESNHCMIFPVKDVPARNLVNQYICYARYCRDF</sequence>
<name>A0AC35GSZ3_9BILA</name>
<accession>A0AC35GSZ3</accession>
<reference evidence="2" key="1">
    <citation type="submission" date="2022-11" db="UniProtKB">
        <authorList>
            <consortium name="WormBaseParasite"/>
        </authorList>
    </citation>
    <scope>IDENTIFICATION</scope>
</reference>
<organism evidence="1 2">
    <name type="scientific">Panagrolaimus sp. PS1159</name>
    <dbReference type="NCBI Taxonomy" id="55785"/>
    <lineage>
        <taxon>Eukaryota</taxon>
        <taxon>Metazoa</taxon>
        <taxon>Ecdysozoa</taxon>
        <taxon>Nematoda</taxon>
        <taxon>Chromadorea</taxon>
        <taxon>Rhabditida</taxon>
        <taxon>Tylenchina</taxon>
        <taxon>Panagrolaimomorpha</taxon>
        <taxon>Panagrolaimoidea</taxon>
        <taxon>Panagrolaimidae</taxon>
        <taxon>Panagrolaimus</taxon>
    </lineage>
</organism>
<proteinExistence type="predicted"/>
<evidence type="ECO:0000313" key="2">
    <source>
        <dbReference type="WBParaSite" id="PS1159_v2.g8427.t1"/>
    </source>
</evidence>
<evidence type="ECO:0000313" key="1">
    <source>
        <dbReference type="Proteomes" id="UP000887580"/>
    </source>
</evidence>
<dbReference type="Proteomes" id="UP000887580">
    <property type="component" value="Unplaced"/>
</dbReference>